<feature type="transmembrane region" description="Helical" evidence="1">
    <location>
        <begin position="23"/>
        <end position="42"/>
    </location>
</feature>
<comment type="caution">
    <text evidence="2">The sequence shown here is derived from an EMBL/GenBank/DDBJ whole genome shotgun (WGS) entry which is preliminary data.</text>
</comment>
<gene>
    <name evidence="2" type="ORF">FGO68_gene3463</name>
</gene>
<protein>
    <submittedName>
        <fullName evidence="2">Uncharacterized protein</fullName>
    </submittedName>
</protein>
<evidence type="ECO:0000313" key="3">
    <source>
        <dbReference type="Proteomes" id="UP000785679"/>
    </source>
</evidence>
<keyword evidence="1" id="KW-0812">Transmembrane</keyword>
<dbReference type="AlphaFoldDB" id="A0A8J8T498"/>
<sequence length="174" mass="20587">MSDKALNELAQGKFAKLRIKNKYLLILIFSFAHYQHLGFAFMHKSSLSNRYFLLRELKLFKHFMTDYHNVIKVTDYRQLTGKEYPLVGDRLILKDFTPQQFKGFCESVPSKYLQIDCISFSETFKEIEKSEEKVQIEAIELRCCNLEQVKYAQSVLEENCFSEMKFYSEIKANT</sequence>
<evidence type="ECO:0000313" key="2">
    <source>
        <dbReference type="EMBL" id="TNV81260.1"/>
    </source>
</evidence>
<organism evidence="2 3">
    <name type="scientific">Halteria grandinella</name>
    <dbReference type="NCBI Taxonomy" id="5974"/>
    <lineage>
        <taxon>Eukaryota</taxon>
        <taxon>Sar</taxon>
        <taxon>Alveolata</taxon>
        <taxon>Ciliophora</taxon>
        <taxon>Intramacronucleata</taxon>
        <taxon>Spirotrichea</taxon>
        <taxon>Stichotrichia</taxon>
        <taxon>Sporadotrichida</taxon>
        <taxon>Halteriidae</taxon>
        <taxon>Halteria</taxon>
    </lineage>
</organism>
<accession>A0A8J8T498</accession>
<evidence type="ECO:0000256" key="1">
    <source>
        <dbReference type="SAM" id="Phobius"/>
    </source>
</evidence>
<keyword evidence="1" id="KW-0472">Membrane</keyword>
<dbReference type="EMBL" id="RRYP01006364">
    <property type="protein sequence ID" value="TNV81260.1"/>
    <property type="molecule type" value="Genomic_DNA"/>
</dbReference>
<reference evidence="2" key="1">
    <citation type="submission" date="2019-06" db="EMBL/GenBank/DDBJ databases">
        <authorList>
            <person name="Zheng W."/>
        </authorList>
    </citation>
    <scope>NUCLEOTIDE SEQUENCE</scope>
    <source>
        <strain evidence="2">QDHG01</strain>
    </source>
</reference>
<keyword evidence="3" id="KW-1185">Reference proteome</keyword>
<name>A0A8J8T498_HALGN</name>
<proteinExistence type="predicted"/>
<keyword evidence="1" id="KW-1133">Transmembrane helix</keyword>
<dbReference type="Proteomes" id="UP000785679">
    <property type="component" value="Unassembled WGS sequence"/>
</dbReference>